<keyword evidence="6 10" id="KW-0378">Hydrolase</keyword>
<dbReference type="Pfam" id="PF00089">
    <property type="entry name" value="Trypsin"/>
    <property type="match status" value="1"/>
</dbReference>
<keyword evidence="14" id="KW-1185">Reference proteome</keyword>
<protein>
    <recommendedName>
        <fullName evidence="12">Peptidase S1 domain-containing protein</fullName>
    </recommendedName>
</protein>
<dbReference type="InParanoid" id="A0A7R8UYK9"/>
<dbReference type="InterPro" id="IPR043504">
    <property type="entry name" value="Peptidase_S1_PA_chymotrypsin"/>
</dbReference>
<evidence type="ECO:0000256" key="8">
    <source>
        <dbReference type="ARBA" id="ARBA00023145"/>
    </source>
</evidence>
<dbReference type="SMART" id="SM00020">
    <property type="entry name" value="Tryp_SPc"/>
    <property type="match status" value="1"/>
</dbReference>
<dbReference type="PROSITE" id="PS00134">
    <property type="entry name" value="TRYPSIN_HIS"/>
    <property type="match status" value="1"/>
</dbReference>
<keyword evidence="4 10" id="KW-0645">Protease</keyword>
<dbReference type="SUPFAM" id="SSF50494">
    <property type="entry name" value="Trypsin-like serine proteases"/>
    <property type="match status" value="1"/>
</dbReference>
<organism evidence="13 14">
    <name type="scientific">Hermetia illucens</name>
    <name type="common">Black soldier fly</name>
    <dbReference type="NCBI Taxonomy" id="343691"/>
    <lineage>
        <taxon>Eukaryota</taxon>
        <taxon>Metazoa</taxon>
        <taxon>Ecdysozoa</taxon>
        <taxon>Arthropoda</taxon>
        <taxon>Hexapoda</taxon>
        <taxon>Insecta</taxon>
        <taxon>Pterygota</taxon>
        <taxon>Neoptera</taxon>
        <taxon>Endopterygota</taxon>
        <taxon>Diptera</taxon>
        <taxon>Brachycera</taxon>
        <taxon>Stratiomyomorpha</taxon>
        <taxon>Stratiomyidae</taxon>
        <taxon>Hermetiinae</taxon>
        <taxon>Hermetia</taxon>
    </lineage>
</organism>
<dbReference type="Gene3D" id="2.40.10.10">
    <property type="entry name" value="Trypsin-like serine proteases"/>
    <property type="match status" value="1"/>
</dbReference>
<dbReference type="PRINTS" id="PR00722">
    <property type="entry name" value="CHYMOTRYPSIN"/>
</dbReference>
<dbReference type="PANTHER" id="PTHR24276:SF91">
    <property type="entry name" value="AT26814P-RELATED"/>
    <property type="match status" value="1"/>
</dbReference>
<dbReference type="InterPro" id="IPR001254">
    <property type="entry name" value="Trypsin_dom"/>
</dbReference>
<accession>A0A7R8UYK9</accession>
<dbReference type="AlphaFoldDB" id="A0A7R8UYK9"/>
<evidence type="ECO:0000256" key="7">
    <source>
        <dbReference type="ARBA" id="ARBA00022825"/>
    </source>
</evidence>
<keyword evidence="5 11" id="KW-0732">Signal</keyword>
<comment type="similarity">
    <text evidence="2">Belongs to the peptidase S1 family.</text>
</comment>
<evidence type="ECO:0000313" key="13">
    <source>
        <dbReference type="EMBL" id="CAD7089407.1"/>
    </source>
</evidence>
<dbReference type="GO" id="GO:0005576">
    <property type="term" value="C:extracellular region"/>
    <property type="evidence" value="ECO:0007669"/>
    <property type="project" value="UniProtKB-SubCell"/>
</dbReference>
<dbReference type="PROSITE" id="PS50240">
    <property type="entry name" value="TRYPSIN_DOM"/>
    <property type="match status" value="1"/>
</dbReference>
<evidence type="ECO:0000256" key="3">
    <source>
        <dbReference type="ARBA" id="ARBA00022525"/>
    </source>
</evidence>
<evidence type="ECO:0000256" key="5">
    <source>
        <dbReference type="ARBA" id="ARBA00022729"/>
    </source>
</evidence>
<dbReference type="InterPro" id="IPR009003">
    <property type="entry name" value="Peptidase_S1_PA"/>
</dbReference>
<dbReference type="InterPro" id="IPR050430">
    <property type="entry name" value="Peptidase_S1"/>
</dbReference>
<feature type="domain" description="Peptidase S1" evidence="12">
    <location>
        <begin position="31"/>
        <end position="252"/>
    </location>
</feature>
<evidence type="ECO:0000259" key="12">
    <source>
        <dbReference type="PROSITE" id="PS50240"/>
    </source>
</evidence>
<dbReference type="InterPro" id="IPR018114">
    <property type="entry name" value="TRYPSIN_HIS"/>
</dbReference>
<evidence type="ECO:0000256" key="4">
    <source>
        <dbReference type="ARBA" id="ARBA00022670"/>
    </source>
</evidence>
<evidence type="ECO:0000256" key="6">
    <source>
        <dbReference type="ARBA" id="ARBA00022801"/>
    </source>
</evidence>
<proteinExistence type="inferred from homology"/>
<dbReference type="Proteomes" id="UP000594454">
    <property type="component" value="Chromosome 4"/>
</dbReference>
<evidence type="ECO:0000256" key="10">
    <source>
        <dbReference type="RuleBase" id="RU363034"/>
    </source>
</evidence>
<dbReference type="GO" id="GO:0006508">
    <property type="term" value="P:proteolysis"/>
    <property type="evidence" value="ECO:0007669"/>
    <property type="project" value="UniProtKB-KW"/>
</dbReference>
<name>A0A7R8UYK9_HERIL</name>
<dbReference type="InterPro" id="IPR033116">
    <property type="entry name" value="TRYPSIN_SER"/>
</dbReference>
<dbReference type="EMBL" id="LR899012">
    <property type="protein sequence ID" value="CAD7089407.1"/>
    <property type="molecule type" value="Genomic_DNA"/>
</dbReference>
<evidence type="ECO:0000313" key="14">
    <source>
        <dbReference type="Proteomes" id="UP000594454"/>
    </source>
</evidence>
<dbReference type="FunFam" id="2.40.10.10:FF:000077">
    <property type="entry name" value="Predicted protein"/>
    <property type="match status" value="1"/>
</dbReference>
<dbReference type="GO" id="GO:0004252">
    <property type="term" value="F:serine-type endopeptidase activity"/>
    <property type="evidence" value="ECO:0007669"/>
    <property type="project" value="InterPro"/>
</dbReference>
<dbReference type="CDD" id="cd00190">
    <property type="entry name" value="Tryp_SPc"/>
    <property type="match status" value="1"/>
</dbReference>
<sequence>MFRLAVICALTAQVFGGPVSGGLAPQLRNRIVGGKDAKIDQFPFQVSLRYYGSHRCGGSIYKPNIVITAAHCVEGISTSQLEVVAGTTFWNEGGEQRGVHRALQNKGFSPFTNDYDVAILILDKPFERSTSVQQIDLATSNTIVDDGSAATISGWGAENEAESSSDGLKYVEVNIINQAECKSAYGDMITDNMICAGSDGKDACFGDSGGPMVVGGIQVGIISWGYGCAVPGYPGVYSRISALREWIDEQLFIFGDLMK</sequence>
<feature type="chain" id="PRO_5030574112" description="Peptidase S1 domain-containing protein" evidence="11">
    <location>
        <begin position="17"/>
        <end position="259"/>
    </location>
</feature>
<evidence type="ECO:0000256" key="9">
    <source>
        <dbReference type="ARBA" id="ARBA00023157"/>
    </source>
</evidence>
<evidence type="ECO:0000256" key="2">
    <source>
        <dbReference type="ARBA" id="ARBA00007664"/>
    </source>
</evidence>
<gene>
    <name evidence="13" type="ORF">HERILL_LOCUS11962</name>
</gene>
<keyword evidence="3" id="KW-0964">Secreted</keyword>
<keyword evidence="7 10" id="KW-0720">Serine protease</keyword>
<dbReference type="FunCoup" id="A0A7R8UYK9">
    <property type="interactions" value="66"/>
</dbReference>
<evidence type="ECO:0000256" key="1">
    <source>
        <dbReference type="ARBA" id="ARBA00004613"/>
    </source>
</evidence>
<dbReference type="OrthoDB" id="10059102at2759"/>
<reference evidence="13 14" key="1">
    <citation type="submission" date="2020-11" db="EMBL/GenBank/DDBJ databases">
        <authorList>
            <person name="Wallbank WR R."/>
            <person name="Pardo Diaz C."/>
            <person name="Kozak K."/>
            <person name="Martin S."/>
            <person name="Jiggins C."/>
            <person name="Moest M."/>
            <person name="Warren A I."/>
            <person name="Generalovic N T."/>
            <person name="Byers J.R.P. K."/>
            <person name="Montejo-Kovacevich G."/>
            <person name="Yen C E."/>
        </authorList>
    </citation>
    <scope>NUCLEOTIDE SEQUENCE [LARGE SCALE GENOMIC DNA]</scope>
</reference>
<feature type="signal peptide" evidence="11">
    <location>
        <begin position="1"/>
        <end position="16"/>
    </location>
</feature>
<comment type="subcellular location">
    <subcellularLocation>
        <location evidence="1">Secreted</location>
    </subcellularLocation>
</comment>
<dbReference type="InterPro" id="IPR001314">
    <property type="entry name" value="Peptidase_S1A"/>
</dbReference>
<evidence type="ECO:0000256" key="11">
    <source>
        <dbReference type="SAM" id="SignalP"/>
    </source>
</evidence>
<keyword evidence="9" id="KW-1015">Disulfide bond</keyword>
<keyword evidence="8" id="KW-0865">Zymogen</keyword>
<dbReference type="PANTHER" id="PTHR24276">
    <property type="entry name" value="POLYSERASE-RELATED"/>
    <property type="match status" value="1"/>
</dbReference>
<dbReference type="PROSITE" id="PS00135">
    <property type="entry name" value="TRYPSIN_SER"/>
    <property type="match status" value="1"/>
</dbReference>